<keyword evidence="5" id="KW-1185">Reference proteome</keyword>
<reference evidence="4 5" key="1">
    <citation type="journal article" date="2015" name="Genome Biol.">
        <title>Comparative genomics of Steinernema reveals deeply conserved gene regulatory networks.</title>
        <authorList>
            <person name="Dillman A.R."/>
            <person name="Macchietto M."/>
            <person name="Porter C.F."/>
            <person name="Rogers A."/>
            <person name="Williams B."/>
            <person name="Antoshechkin I."/>
            <person name="Lee M.M."/>
            <person name="Goodwin Z."/>
            <person name="Lu X."/>
            <person name="Lewis E.E."/>
            <person name="Goodrich-Blair H."/>
            <person name="Stock S.P."/>
            <person name="Adams B.J."/>
            <person name="Sternberg P.W."/>
            <person name="Mortazavi A."/>
        </authorList>
    </citation>
    <scope>NUCLEOTIDE SEQUENCE [LARGE SCALE GENOMIC DNA]</scope>
    <source>
        <strain evidence="4 5">ALL</strain>
    </source>
</reference>
<keyword evidence="1" id="KW-0732">Signal</keyword>
<dbReference type="Gene3D" id="3.50.30.30">
    <property type="match status" value="1"/>
</dbReference>
<organism evidence="4 5">
    <name type="scientific">Steinernema carpocapsae</name>
    <name type="common">Entomopathogenic nematode</name>
    <dbReference type="NCBI Taxonomy" id="34508"/>
    <lineage>
        <taxon>Eukaryota</taxon>
        <taxon>Metazoa</taxon>
        <taxon>Ecdysozoa</taxon>
        <taxon>Nematoda</taxon>
        <taxon>Chromadorea</taxon>
        <taxon>Rhabditida</taxon>
        <taxon>Tylenchina</taxon>
        <taxon>Panagrolaimomorpha</taxon>
        <taxon>Strongyloidoidea</taxon>
        <taxon>Steinernematidae</taxon>
        <taxon>Steinernema</taxon>
    </lineage>
</organism>
<name>A0A4U5NEA5_STECR</name>
<dbReference type="SUPFAM" id="SSF52025">
    <property type="entry name" value="PA domain"/>
    <property type="match status" value="1"/>
</dbReference>
<dbReference type="EMBL" id="AZBU02000004">
    <property type="protein sequence ID" value="TKR80956.1"/>
    <property type="molecule type" value="Genomic_DNA"/>
</dbReference>
<sequence>MARELNAESEVMARAGIVFMEEFKDFAALYDTAANKQPKRIVQVISEPHLGALYFSAAPSNFGSDLSYVDAELVLAMPLDACSPLSNGHEVPGKIVVVLRSKCMFQEKARHAQNNGATGVIILDNNPGSNFDPFFAMSGGESDDPSDIRIPVVMLFNLDGKTLLRQVKEFASLRVRVAELVGNPAYFFEQFLRNPTEFSRPDLRAIDMSSQNPIALNVISKNIEFRFHFAEVNAESLAQQKQRIVEDNIEVLSECTQIAKPSDKEFLLNVARTLAYGELGFDVTVSADSFQRMSALLPKISVSADMKKLRLPVVTVKCSLDDSTPKCNRL</sequence>
<feature type="domain" description="PA" evidence="3">
    <location>
        <begin position="70"/>
        <end position="163"/>
    </location>
</feature>
<dbReference type="PANTHER" id="PTHR22702:SF1">
    <property type="entry name" value="PROTEASE-ASSOCIATED DOMAIN-CONTAINING PROTEIN 1"/>
    <property type="match status" value="1"/>
</dbReference>
<evidence type="ECO:0000313" key="5">
    <source>
        <dbReference type="Proteomes" id="UP000298663"/>
    </source>
</evidence>
<dbReference type="Pfam" id="PF02225">
    <property type="entry name" value="PA"/>
    <property type="match status" value="1"/>
</dbReference>
<evidence type="ECO:0000256" key="2">
    <source>
        <dbReference type="ARBA" id="ARBA00023180"/>
    </source>
</evidence>
<dbReference type="OrthoDB" id="8118055at2759"/>
<gene>
    <name evidence="4" type="ORF">L596_014921</name>
</gene>
<dbReference type="Proteomes" id="UP000298663">
    <property type="component" value="Unassembled WGS sequence"/>
</dbReference>
<keyword evidence="2" id="KW-0325">Glycoprotein</keyword>
<dbReference type="InterPro" id="IPR046450">
    <property type="entry name" value="PA_dom_sf"/>
</dbReference>
<dbReference type="InterPro" id="IPR003137">
    <property type="entry name" value="PA_domain"/>
</dbReference>
<evidence type="ECO:0000313" key="4">
    <source>
        <dbReference type="EMBL" id="TKR80956.1"/>
    </source>
</evidence>
<accession>A0A4U5NEA5</accession>
<dbReference type="AlphaFoldDB" id="A0A4U5NEA5"/>
<evidence type="ECO:0000259" key="3">
    <source>
        <dbReference type="Pfam" id="PF02225"/>
    </source>
</evidence>
<dbReference type="PANTHER" id="PTHR22702">
    <property type="entry name" value="PROTEASE-ASSOCIATED DOMAIN-CONTAINING PROTEIN"/>
    <property type="match status" value="1"/>
</dbReference>
<protein>
    <recommendedName>
        <fullName evidence="3">PA domain-containing protein</fullName>
    </recommendedName>
</protein>
<evidence type="ECO:0000256" key="1">
    <source>
        <dbReference type="ARBA" id="ARBA00022729"/>
    </source>
</evidence>
<dbReference type="STRING" id="34508.A0A4U5NEA5"/>
<reference evidence="4 5" key="2">
    <citation type="journal article" date="2019" name="G3 (Bethesda)">
        <title>Hybrid Assembly of the Genome of the Entomopathogenic Nematode Steinernema carpocapsae Identifies the X-Chromosome.</title>
        <authorList>
            <person name="Serra L."/>
            <person name="Macchietto M."/>
            <person name="Macias-Munoz A."/>
            <person name="McGill C.J."/>
            <person name="Rodriguez I.M."/>
            <person name="Rodriguez B."/>
            <person name="Murad R."/>
            <person name="Mortazavi A."/>
        </authorList>
    </citation>
    <scope>NUCLEOTIDE SEQUENCE [LARGE SCALE GENOMIC DNA]</scope>
    <source>
        <strain evidence="4 5">ALL</strain>
    </source>
</reference>
<comment type="caution">
    <text evidence="4">The sequence shown here is derived from an EMBL/GenBank/DDBJ whole genome shotgun (WGS) entry which is preliminary data.</text>
</comment>
<proteinExistence type="predicted"/>